<reference evidence="3 4" key="1">
    <citation type="journal article" date="2017" name="Mol. Biol. Evol.">
        <title>The 4-celled Tetrabaena socialis nuclear genome reveals the essential components for genetic control of cell number at the origin of multicellularity in the volvocine lineage.</title>
        <authorList>
            <person name="Featherston J."/>
            <person name="Arakaki Y."/>
            <person name="Hanschen E.R."/>
            <person name="Ferris P.J."/>
            <person name="Michod R.E."/>
            <person name="Olson B.J.S.C."/>
            <person name="Nozaki H."/>
            <person name="Durand P.M."/>
        </authorList>
    </citation>
    <scope>NUCLEOTIDE SEQUENCE [LARGE SCALE GENOMIC DNA]</scope>
    <source>
        <strain evidence="3 4">NIES-571</strain>
    </source>
</reference>
<gene>
    <name evidence="3" type="ORF">TSOC_011726</name>
</gene>
<organism evidence="3 4">
    <name type="scientific">Tetrabaena socialis</name>
    <dbReference type="NCBI Taxonomy" id="47790"/>
    <lineage>
        <taxon>Eukaryota</taxon>
        <taxon>Viridiplantae</taxon>
        <taxon>Chlorophyta</taxon>
        <taxon>core chlorophytes</taxon>
        <taxon>Chlorophyceae</taxon>
        <taxon>CS clade</taxon>
        <taxon>Chlamydomonadales</taxon>
        <taxon>Tetrabaenaceae</taxon>
        <taxon>Tetrabaena</taxon>
    </lineage>
</organism>
<dbReference type="GO" id="GO:0005524">
    <property type="term" value="F:ATP binding"/>
    <property type="evidence" value="ECO:0007669"/>
    <property type="project" value="InterPro"/>
</dbReference>
<dbReference type="AlphaFoldDB" id="A0A2J7ZPW6"/>
<feature type="domain" description="Protein kinase" evidence="2">
    <location>
        <begin position="1"/>
        <end position="272"/>
    </location>
</feature>
<dbReference type="SMART" id="SM00220">
    <property type="entry name" value="S_TKc"/>
    <property type="match status" value="1"/>
</dbReference>
<keyword evidence="3" id="KW-0418">Kinase</keyword>
<dbReference type="InterPro" id="IPR000719">
    <property type="entry name" value="Prot_kinase_dom"/>
</dbReference>
<protein>
    <submittedName>
        <fullName evidence="3">Putative serine/threonine-protein kinase</fullName>
    </submittedName>
</protein>
<dbReference type="PROSITE" id="PS50011">
    <property type="entry name" value="PROTEIN_KINASE_DOM"/>
    <property type="match status" value="1"/>
</dbReference>
<keyword evidence="1" id="KW-0732">Signal</keyword>
<feature type="signal peptide" evidence="1">
    <location>
        <begin position="1"/>
        <end position="30"/>
    </location>
</feature>
<feature type="chain" id="PRO_5014461151" evidence="1">
    <location>
        <begin position="31"/>
        <end position="374"/>
    </location>
</feature>
<evidence type="ECO:0000313" key="4">
    <source>
        <dbReference type="Proteomes" id="UP000236333"/>
    </source>
</evidence>
<dbReference type="PANTHER" id="PTHR44329">
    <property type="entry name" value="SERINE/THREONINE-PROTEIN KINASE TNNI3K-RELATED"/>
    <property type="match status" value="1"/>
</dbReference>
<dbReference type="OrthoDB" id="339325at2759"/>
<dbReference type="Pfam" id="PF00069">
    <property type="entry name" value="Pkinase"/>
    <property type="match status" value="1"/>
</dbReference>
<dbReference type="InterPro" id="IPR051681">
    <property type="entry name" value="Ser/Thr_Kinases-Pseudokinases"/>
</dbReference>
<dbReference type="Proteomes" id="UP000236333">
    <property type="component" value="Unassembled WGS sequence"/>
</dbReference>
<name>A0A2J7ZPW6_9CHLO</name>
<dbReference type="Gene3D" id="1.10.510.10">
    <property type="entry name" value="Transferase(Phosphotransferase) domain 1"/>
    <property type="match status" value="1"/>
</dbReference>
<keyword evidence="4" id="KW-1185">Reference proteome</keyword>
<dbReference type="PROSITE" id="PS00108">
    <property type="entry name" value="PROTEIN_KINASE_ST"/>
    <property type="match status" value="1"/>
</dbReference>
<evidence type="ECO:0000259" key="2">
    <source>
        <dbReference type="PROSITE" id="PS50011"/>
    </source>
</evidence>
<dbReference type="SUPFAM" id="SSF56112">
    <property type="entry name" value="Protein kinase-like (PK-like)"/>
    <property type="match status" value="1"/>
</dbReference>
<dbReference type="PANTHER" id="PTHR44329:SF214">
    <property type="entry name" value="PROTEIN KINASE DOMAIN-CONTAINING PROTEIN"/>
    <property type="match status" value="1"/>
</dbReference>
<dbReference type="InterPro" id="IPR008271">
    <property type="entry name" value="Ser/Thr_kinase_AS"/>
</dbReference>
<evidence type="ECO:0000313" key="3">
    <source>
        <dbReference type="EMBL" id="PNH02310.1"/>
    </source>
</evidence>
<evidence type="ECO:0000256" key="1">
    <source>
        <dbReference type="SAM" id="SignalP"/>
    </source>
</evidence>
<dbReference type="EMBL" id="PGGS01000679">
    <property type="protein sequence ID" value="PNH02310.1"/>
    <property type="molecule type" value="Genomic_DNA"/>
</dbReference>
<proteinExistence type="predicted"/>
<dbReference type="GO" id="GO:0004674">
    <property type="term" value="F:protein serine/threonine kinase activity"/>
    <property type="evidence" value="ECO:0007669"/>
    <property type="project" value="TreeGrafter"/>
</dbReference>
<comment type="caution">
    <text evidence="3">The sequence shown here is derived from an EMBL/GenBank/DDBJ whole genome shotgun (WGS) entry which is preliminary data.</text>
</comment>
<accession>A0A2J7ZPW6</accession>
<dbReference type="InterPro" id="IPR011009">
    <property type="entry name" value="Kinase-like_dom_sf"/>
</dbReference>
<keyword evidence="3" id="KW-0808">Transferase</keyword>
<sequence length="374" mass="38525">MTRSALALRTAAMPRAWLLLLALLAVPASGVTQRDVTSGRELASALRDPSIGIARLPTDLLLRDHDFDLDGADLPIVLQRDFLIVGARPDVNLDLGFVRGKVVHIALQIARGLEYLHPNVIHRDLKPANVLINGADTLWPVAKLTDFGLSRIRSATLPTLNPEAGTPAYTAPECYDVDNDVITHHADMYSLGVLLWALLTGQEPWKLVLLARNRSGHRAAASTTAACTSATASTPPVASTASARAVSGAILLLSLNSPAAAAAAAAATHSSPTSSDGMSRQAAADEAAAAAMAAAARWSGDGGGNGPQLGTAAAEAAVSVRRGLSDGHEGWGPAEVAMQMGEGSGSGVLGTLASTLSEGAVARELRGVELEIDT</sequence>